<dbReference type="Gene3D" id="3.90.550.10">
    <property type="entry name" value="Spore Coat Polysaccharide Biosynthesis Protein SpsA, Chain A"/>
    <property type="match status" value="1"/>
</dbReference>
<dbReference type="AlphaFoldDB" id="A0A7M1WH25"/>
<accession>A0A7M1WH25</accession>
<gene>
    <name evidence="1" type="primary">wbbL_2</name>
    <name evidence="1" type="ORF">VP205_00022</name>
</gene>
<dbReference type="RefSeq" id="WP_140342399.1">
    <property type="nucleotide sequence ID" value="NZ_CP047990.1"/>
</dbReference>
<sequence>MKVYISIVSHGHESLIKQLRCIDGLLTKCTVIIKSNILGEDFSDYQSHPNFHWVNDMHGFGFGHNNNIIFNLCKENMGMSENDFFIVLNPDVYIECDKIIELVTSMSKNSHKFAAINLYKDQDFKVYDNSIRTFPTLAQFTSSFLGSKNTAILNKENLITIQSVDWAAGSFQAFQANHYERLNGFDERYFMYCEDIDICWRSKKIDVPLKYYPNIKALHLAKHANRKVLSKHFFWHVAGVFRFLLAKHGLGKHRSSLNRGY</sequence>
<proteinExistence type="predicted"/>
<name>A0A7M1WH25_VIBPH</name>
<dbReference type="InterPro" id="IPR029044">
    <property type="entry name" value="Nucleotide-diphossugar_trans"/>
</dbReference>
<dbReference type="EMBL" id="MT898311">
    <property type="protein sequence ID" value="QOS26038.1"/>
    <property type="molecule type" value="Genomic_DNA"/>
</dbReference>
<protein>
    <submittedName>
        <fullName evidence="1">Rhamnosyltransferase WbbL</fullName>
        <ecNumber evidence="1">2.4.1.-</ecNumber>
    </submittedName>
</protein>
<dbReference type="PANTHER" id="PTHR43179:SF7">
    <property type="entry name" value="RHAMNOSYLTRANSFERASE WBBL"/>
    <property type="match status" value="1"/>
</dbReference>
<evidence type="ECO:0000313" key="1">
    <source>
        <dbReference type="EMBL" id="QOS26038.1"/>
    </source>
</evidence>
<keyword evidence="1" id="KW-0328">Glycosyltransferase</keyword>
<reference evidence="1" key="1">
    <citation type="submission" date="2020-08" db="EMBL/GenBank/DDBJ databases">
        <title>Genetic structure, function and evolution of capsule biosynthesis loci in Vibrio parahaemolyticus.</title>
        <authorList>
            <person name="Li L."/>
            <person name="Bian S."/>
        </authorList>
    </citation>
    <scope>NUCLEOTIDE SEQUENCE</scope>
    <source>
        <strain evidence="1">VP205</strain>
    </source>
</reference>
<organism evidence="1">
    <name type="scientific">Vibrio parahaemolyticus</name>
    <dbReference type="NCBI Taxonomy" id="670"/>
    <lineage>
        <taxon>Bacteria</taxon>
        <taxon>Pseudomonadati</taxon>
        <taxon>Pseudomonadota</taxon>
        <taxon>Gammaproteobacteria</taxon>
        <taxon>Vibrionales</taxon>
        <taxon>Vibrionaceae</taxon>
        <taxon>Vibrio</taxon>
    </lineage>
</organism>
<dbReference type="EC" id="2.4.1.-" evidence="1"/>
<dbReference type="SUPFAM" id="SSF53448">
    <property type="entry name" value="Nucleotide-diphospho-sugar transferases"/>
    <property type="match status" value="1"/>
</dbReference>
<keyword evidence="1" id="KW-0808">Transferase</keyword>
<dbReference type="GO" id="GO:0016757">
    <property type="term" value="F:glycosyltransferase activity"/>
    <property type="evidence" value="ECO:0007669"/>
    <property type="project" value="UniProtKB-KW"/>
</dbReference>
<dbReference type="PANTHER" id="PTHR43179">
    <property type="entry name" value="RHAMNOSYLTRANSFERASE WBBL"/>
    <property type="match status" value="1"/>
</dbReference>